<dbReference type="Pfam" id="PF13655">
    <property type="entry name" value="RVT_N"/>
    <property type="match status" value="1"/>
</dbReference>
<keyword evidence="3" id="KW-0934">Plastid</keyword>
<sequence>MTSYILDEQTKWKHLPWNQINHRVAILQYKIYKASKMCDKNLIYETQNNLLNSNEAKIIAIQNVCKSINNSYTNWHKENYRILDIHKTKIFSFLFEHCKPDSICESFQSIITKIEQYIIYLCLESEWNVRFKSNFDTSIYNNLSSKLAEKNPIFFYCNYSINNTYLSNFNYYIPSQYINIKYIQKKMQTFSYFFCNIMKWLRVQNFNEQCIVSNYSSFLQPGELLLYKYRIYILICNIYLHGIEWFNFKLISIEKKINHVKKEGILGNYMSFKYGLYNSTNLYYINFIENLYTISKSLNSHISVYININKNKKYINNKSHNCYWMIKETCKLLFYDIYWKLELNQNVYNQLIHYCRNLLYTKNILKSLRINKHIHLKEFIYKLFKLLTTFFESYSILITFVIIKKLYKLFSDILYFWYKKKYKKILKFKLHQLHNYWNNRLFITFIVSIRSELLYMIFLKQINR</sequence>
<feature type="domain" description="Reverse transcriptase N-terminal" evidence="2">
    <location>
        <begin position="12"/>
        <end position="66"/>
    </location>
</feature>
<keyword evidence="1" id="KW-1133">Transmembrane helix</keyword>
<protein>
    <submittedName>
        <fullName evidence="3">Mat</fullName>
    </submittedName>
</protein>
<gene>
    <name evidence="3" type="primary">mat</name>
</gene>
<keyword evidence="1" id="KW-0472">Membrane</keyword>
<name>A0A2Z2JLP4_9FLOR</name>
<dbReference type="EMBL" id="KY018922">
    <property type="protein sequence ID" value="ART65202.1"/>
    <property type="molecule type" value="Genomic_DNA"/>
</dbReference>
<reference evidence="3" key="1">
    <citation type="submission" date="2016-10" db="EMBL/GenBank/DDBJ databases">
        <title>Early insights into the genome sequencing of Gracilaria changii (Rhodophyta, Gracilariales).</title>
        <authorList>
            <person name="Ho C.-L."/>
        </authorList>
    </citation>
    <scope>NUCLEOTIDE SEQUENCE</scope>
</reference>
<dbReference type="AlphaFoldDB" id="A0A2Z2JLP4"/>
<dbReference type="RefSeq" id="YP_009497938.1">
    <property type="nucleotide sequence ID" value="NC_038051.1"/>
</dbReference>
<feature type="transmembrane region" description="Helical" evidence="1">
    <location>
        <begin position="394"/>
        <end position="418"/>
    </location>
</feature>
<dbReference type="InterPro" id="IPR025960">
    <property type="entry name" value="RVT_N"/>
</dbReference>
<evidence type="ECO:0000256" key="1">
    <source>
        <dbReference type="SAM" id="Phobius"/>
    </source>
</evidence>
<organism evidence="3">
    <name type="scientific">Gracilaria firma</name>
    <dbReference type="NCBI Taxonomy" id="2510791"/>
    <lineage>
        <taxon>Eukaryota</taxon>
        <taxon>Rhodophyta</taxon>
        <taxon>Florideophyceae</taxon>
        <taxon>Rhodymeniophycidae</taxon>
        <taxon>Gracilariales</taxon>
        <taxon>Gracilariaceae</taxon>
        <taxon>Gracilaria</taxon>
    </lineage>
</organism>
<accession>A0A2Z2JLP4</accession>
<geneLocation type="chloroplast" evidence="3"/>
<evidence type="ECO:0000259" key="2">
    <source>
        <dbReference type="Pfam" id="PF13655"/>
    </source>
</evidence>
<feature type="transmembrane region" description="Helical" evidence="1">
    <location>
        <begin position="439"/>
        <end position="458"/>
    </location>
</feature>
<proteinExistence type="predicted"/>
<dbReference type="GeneID" id="37500365"/>
<keyword evidence="1" id="KW-0812">Transmembrane</keyword>
<evidence type="ECO:0000313" key="3">
    <source>
        <dbReference type="EMBL" id="ART65202.1"/>
    </source>
</evidence>
<keyword evidence="3" id="KW-0150">Chloroplast</keyword>